<reference evidence="6 7" key="2">
    <citation type="submission" date="2020-07" db="EMBL/GenBank/DDBJ databases">
        <title>Genome assembly of wild tea tree DASZ reveals pedigree and selection history of tea varieties.</title>
        <authorList>
            <person name="Zhang W."/>
        </authorList>
    </citation>
    <scope>NUCLEOTIDE SEQUENCE [LARGE SCALE GENOMIC DNA]</scope>
    <source>
        <strain evidence="7">cv. G240</strain>
        <tissue evidence="6">Leaf</tissue>
    </source>
</reference>
<comment type="caution">
    <text evidence="6">The sequence shown here is derived from an EMBL/GenBank/DDBJ whole genome shotgun (WGS) entry which is preliminary data.</text>
</comment>
<dbReference type="Pfam" id="PF02485">
    <property type="entry name" value="Branch"/>
    <property type="match status" value="1"/>
</dbReference>
<evidence type="ECO:0000256" key="3">
    <source>
        <dbReference type="ARBA" id="ARBA00022679"/>
    </source>
</evidence>
<dbReference type="GO" id="GO:0016757">
    <property type="term" value="F:glycosyltransferase activity"/>
    <property type="evidence" value="ECO:0007669"/>
    <property type="project" value="UniProtKB-KW"/>
</dbReference>
<dbReference type="PANTHER" id="PTHR31042">
    <property type="entry name" value="CORE-2/I-BRANCHING BETA-1,6-N-ACETYLGLUCOSAMINYLTRANSFERASE FAMILY PROTEIN-RELATED"/>
    <property type="match status" value="1"/>
</dbReference>
<evidence type="ECO:0000256" key="1">
    <source>
        <dbReference type="ARBA" id="ARBA00004606"/>
    </source>
</evidence>
<dbReference type="AlphaFoldDB" id="A0A7J7GVE6"/>
<dbReference type="Proteomes" id="UP000593564">
    <property type="component" value="Unassembled WGS sequence"/>
</dbReference>
<accession>A0A7J7GVE6</accession>
<dbReference type="EMBL" id="JACBKZ010000008">
    <property type="protein sequence ID" value="KAF5943414.1"/>
    <property type="molecule type" value="Genomic_DNA"/>
</dbReference>
<dbReference type="PANTHER" id="PTHR31042:SF2">
    <property type="entry name" value="GLYCOSYLTRANSFERASE BC10"/>
    <property type="match status" value="1"/>
</dbReference>
<evidence type="ECO:0000313" key="7">
    <source>
        <dbReference type="Proteomes" id="UP000593564"/>
    </source>
</evidence>
<evidence type="ECO:0000256" key="4">
    <source>
        <dbReference type="ARBA" id="ARBA00023136"/>
    </source>
</evidence>
<keyword evidence="5" id="KW-0325">Glycoprotein</keyword>
<keyword evidence="7" id="KW-1185">Reference proteome</keyword>
<gene>
    <name evidence="6" type="ORF">HYC85_017491</name>
</gene>
<protein>
    <submittedName>
        <fullName evidence="6">Uncharacterized protein</fullName>
    </submittedName>
</protein>
<organism evidence="6 7">
    <name type="scientific">Camellia sinensis</name>
    <name type="common">Tea plant</name>
    <name type="synonym">Thea sinensis</name>
    <dbReference type="NCBI Taxonomy" id="4442"/>
    <lineage>
        <taxon>Eukaryota</taxon>
        <taxon>Viridiplantae</taxon>
        <taxon>Streptophyta</taxon>
        <taxon>Embryophyta</taxon>
        <taxon>Tracheophyta</taxon>
        <taxon>Spermatophyta</taxon>
        <taxon>Magnoliopsida</taxon>
        <taxon>eudicotyledons</taxon>
        <taxon>Gunneridae</taxon>
        <taxon>Pentapetalae</taxon>
        <taxon>asterids</taxon>
        <taxon>Ericales</taxon>
        <taxon>Theaceae</taxon>
        <taxon>Camellia</taxon>
    </lineage>
</organism>
<evidence type="ECO:0000313" key="6">
    <source>
        <dbReference type="EMBL" id="KAF5943414.1"/>
    </source>
</evidence>
<keyword evidence="4" id="KW-0472">Membrane</keyword>
<reference evidence="7" key="1">
    <citation type="journal article" date="2020" name="Nat. Commun.">
        <title>Genome assembly of wild tea tree DASZ reveals pedigree and selection history of tea varieties.</title>
        <authorList>
            <person name="Zhang W."/>
            <person name="Zhang Y."/>
            <person name="Qiu H."/>
            <person name="Guo Y."/>
            <person name="Wan H."/>
            <person name="Zhang X."/>
            <person name="Scossa F."/>
            <person name="Alseekh S."/>
            <person name="Zhang Q."/>
            <person name="Wang P."/>
            <person name="Xu L."/>
            <person name="Schmidt M.H."/>
            <person name="Jia X."/>
            <person name="Li D."/>
            <person name="Zhu A."/>
            <person name="Guo F."/>
            <person name="Chen W."/>
            <person name="Ni D."/>
            <person name="Usadel B."/>
            <person name="Fernie A.R."/>
            <person name="Wen W."/>
        </authorList>
    </citation>
    <scope>NUCLEOTIDE SEQUENCE [LARGE SCALE GENOMIC DNA]</scope>
    <source>
        <strain evidence="7">cv. G240</strain>
    </source>
</reference>
<dbReference type="InterPro" id="IPR003406">
    <property type="entry name" value="Glyco_trans_14"/>
</dbReference>
<comment type="subcellular location">
    <subcellularLocation>
        <location evidence="1">Membrane</location>
        <topology evidence="1">Single-pass type II membrane protein</topology>
    </subcellularLocation>
</comment>
<dbReference type="InterPro" id="IPR044174">
    <property type="entry name" value="BC10-like"/>
</dbReference>
<keyword evidence="2" id="KW-0328">Glycosyltransferase</keyword>
<dbReference type="GO" id="GO:0016020">
    <property type="term" value="C:membrane"/>
    <property type="evidence" value="ECO:0007669"/>
    <property type="project" value="UniProtKB-SubCell"/>
</dbReference>
<evidence type="ECO:0000256" key="5">
    <source>
        <dbReference type="ARBA" id="ARBA00023180"/>
    </source>
</evidence>
<evidence type="ECO:0000256" key="2">
    <source>
        <dbReference type="ARBA" id="ARBA00022676"/>
    </source>
</evidence>
<keyword evidence="3" id="KW-0808">Transferase</keyword>
<sequence length="126" mass="14859">MELRNVSFYMEVNPAHFHKKLDSVIPQMPYGWRYAGDKENKFSIFVHSRPGFLFDKATTISAYFLNRQVDCGEASMILAERILLKHALLDPFNERFLFLSDSYIPLYNFSYTYDYIMSTPTSFVDR</sequence>
<proteinExistence type="predicted"/>
<name>A0A7J7GVE6_CAMSI</name>